<comment type="caution">
    <text evidence="1">The sequence shown here is derived from an EMBL/GenBank/DDBJ whole genome shotgun (WGS) entry which is preliminary data.</text>
</comment>
<organism evidence="1 2">
    <name type="scientific">Araneus ventricosus</name>
    <name type="common">Orbweaver spider</name>
    <name type="synonym">Epeira ventricosa</name>
    <dbReference type="NCBI Taxonomy" id="182803"/>
    <lineage>
        <taxon>Eukaryota</taxon>
        <taxon>Metazoa</taxon>
        <taxon>Ecdysozoa</taxon>
        <taxon>Arthropoda</taxon>
        <taxon>Chelicerata</taxon>
        <taxon>Arachnida</taxon>
        <taxon>Araneae</taxon>
        <taxon>Araneomorphae</taxon>
        <taxon>Entelegynae</taxon>
        <taxon>Araneoidea</taxon>
        <taxon>Araneidae</taxon>
        <taxon>Araneus</taxon>
    </lineage>
</organism>
<dbReference type="Proteomes" id="UP000499080">
    <property type="component" value="Unassembled WGS sequence"/>
</dbReference>
<dbReference type="AlphaFoldDB" id="A0A4Y1ZYR5"/>
<reference evidence="1 2" key="1">
    <citation type="journal article" date="2019" name="Sci. Rep.">
        <title>Orb-weaving spider Araneus ventricosus genome elucidates the spidroin gene catalogue.</title>
        <authorList>
            <person name="Kono N."/>
            <person name="Nakamura H."/>
            <person name="Ohtoshi R."/>
            <person name="Moran D.A.P."/>
            <person name="Shinohara A."/>
            <person name="Yoshida Y."/>
            <person name="Fujiwara M."/>
            <person name="Mori M."/>
            <person name="Tomita M."/>
            <person name="Arakawa K."/>
        </authorList>
    </citation>
    <scope>NUCLEOTIDE SEQUENCE [LARGE SCALE GENOMIC DNA]</scope>
</reference>
<evidence type="ECO:0000313" key="1">
    <source>
        <dbReference type="EMBL" id="GBL72651.1"/>
    </source>
</evidence>
<sequence length="85" mass="9706">MGFLGTLNCRERQALYNLIKDIPQELETWNSLFESTSTKDKDETNKEVPLKEFNTTNSLPANTLNNNANDTLLLLDKLKDIVGYK</sequence>
<gene>
    <name evidence="1" type="ORF">AVEN_127902_1</name>
</gene>
<protein>
    <submittedName>
        <fullName evidence="1">Uncharacterized protein</fullName>
    </submittedName>
</protein>
<evidence type="ECO:0000313" key="2">
    <source>
        <dbReference type="Proteomes" id="UP000499080"/>
    </source>
</evidence>
<name>A0A4Y1ZYR5_ARAVE</name>
<keyword evidence="2" id="KW-1185">Reference proteome</keyword>
<accession>A0A4Y1ZYR5</accession>
<proteinExistence type="predicted"/>
<dbReference type="EMBL" id="BGPR01000002">
    <property type="protein sequence ID" value="GBL72651.1"/>
    <property type="molecule type" value="Genomic_DNA"/>
</dbReference>